<proteinExistence type="inferred from homology"/>
<gene>
    <name evidence="3" type="ORF">SELO1098_LOCUS23908</name>
</gene>
<name>A0A7S3MBR1_9STRA</name>
<protein>
    <recommendedName>
        <fullName evidence="2">RNA polymerase sigma-70 domain-containing protein</fullName>
    </recommendedName>
</protein>
<dbReference type="InterPro" id="IPR013324">
    <property type="entry name" value="RNA_pol_sigma_r3/r4-like"/>
</dbReference>
<dbReference type="CDD" id="cd06171">
    <property type="entry name" value="Sigma70_r4"/>
    <property type="match status" value="1"/>
</dbReference>
<organism evidence="3">
    <name type="scientific">Spumella elongata</name>
    <dbReference type="NCBI Taxonomy" id="89044"/>
    <lineage>
        <taxon>Eukaryota</taxon>
        <taxon>Sar</taxon>
        <taxon>Stramenopiles</taxon>
        <taxon>Ochrophyta</taxon>
        <taxon>Chrysophyceae</taxon>
        <taxon>Chromulinales</taxon>
        <taxon>Chromulinaceae</taxon>
        <taxon>Spumella</taxon>
    </lineage>
</organism>
<dbReference type="PANTHER" id="PTHR30603:SF47">
    <property type="entry name" value="RNA POLYMERASE SIGMA FACTOR SIGD, CHLOROPLASTIC"/>
    <property type="match status" value="1"/>
</dbReference>
<dbReference type="InterPro" id="IPR014284">
    <property type="entry name" value="RNA_pol_sigma-70_dom"/>
</dbReference>
<sequence>MAVPVKKVDFLMTQRVTVINLESNVYQERLNDTPGKEVRFKDIIPTLEPDPLSTATVASQRDIVLGALSGLSEREREIIIMRHGLSGTKKMTLDEIGSKFKITKERVRQIENRILAKLRLQLNNDKTVQSAFSNELWNEQFANQEVPTTKTKRVKPKPNDLSFNGIQLDIPMGDIESLLAE</sequence>
<evidence type="ECO:0000313" key="3">
    <source>
        <dbReference type="EMBL" id="CAE0295056.1"/>
    </source>
</evidence>
<dbReference type="Gene3D" id="1.10.10.10">
    <property type="entry name" value="Winged helix-like DNA-binding domain superfamily/Winged helix DNA-binding domain"/>
    <property type="match status" value="1"/>
</dbReference>
<dbReference type="InterPro" id="IPR050239">
    <property type="entry name" value="Sigma-70_RNA_pol_init_factors"/>
</dbReference>
<dbReference type="Pfam" id="PF04545">
    <property type="entry name" value="Sigma70_r4"/>
    <property type="match status" value="1"/>
</dbReference>
<dbReference type="EMBL" id="HBIC01046826">
    <property type="protein sequence ID" value="CAE0295056.1"/>
    <property type="molecule type" value="Transcribed_RNA"/>
</dbReference>
<accession>A0A7S3MBR1</accession>
<evidence type="ECO:0000256" key="1">
    <source>
        <dbReference type="ARBA" id="ARBA00007788"/>
    </source>
</evidence>
<dbReference type="NCBIfam" id="TIGR02937">
    <property type="entry name" value="sigma70-ECF"/>
    <property type="match status" value="1"/>
</dbReference>
<dbReference type="InterPro" id="IPR036388">
    <property type="entry name" value="WH-like_DNA-bd_sf"/>
</dbReference>
<dbReference type="AlphaFoldDB" id="A0A7S3MBR1"/>
<dbReference type="PROSITE" id="PS00716">
    <property type="entry name" value="SIGMA70_2"/>
    <property type="match status" value="1"/>
</dbReference>
<dbReference type="PANTHER" id="PTHR30603">
    <property type="entry name" value="RNA POLYMERASE SIGMA FACTOR RPO"/>
    <property type="match status" value="1"/>
</dbReference>
<comment type="similarity">
    <text evidence="1">Belongs to the sigma-70 factor family.</text>
</comment>
<reference evidence="3" key="1">
    <citation type="submission" date="2021-01" db="EMBL/GenBank/DDBJ databases">
        <authorList>
            <person name="Corre E."/>
            <person name="Pelletier E."/>
            <person name="Niang G."/>
            <person name="Scheremetjew M."/>
            <person name="Finn R."/>
            <person name="Kale V."/>
            <person name="Holt S."/>
            <person name="Cochrane G."/>
            <person name="Meng A."/>
            <person name="Brown T."/>
            <person name="Cohen L."/>
        </authorList>
    </citation>
    <scope>NUCLEOTIDE SEQUENCE</scope>
    <source>
        <strain evidence="3">CCAP 955/1</strain>
    </source>
</reference>
<evidence type="ECO:0000259" key="2">
    <source>
        <dbReference type="PROSITE" id="PS00716"/>
    </source>
</evidence>
<dbReference type="SUPFAM" id="SSF88659">
    <property type="entry name" value="Sigma3 and sigma4 domains of RNA polymerase sigma factors"/>
    <property type="match status" value="1"/>
</dbReference>
<dbReference type="PRINTS" id="PR00046">
    <property type="entry name" value="SIGMA70FCT"/>
</dbReference>
<dbReference type="GO" id="GO:0006352">
    <property type="term" value="P:DNA-templated transcription initiation"/>
    <property type="evidence" value="ECO:0007669"/>
    <property type="project" value="InterPro"/>
</dbReference>
<feature type="domain" description="RNA polymerase sigma-70" evidence="2">
    <location>
        <begin position="92"/>
        <end position="118"/>
    </location>
</feature>
<dbReference type="GO" id="GO:0003700">
    <property type="term" value="F:DNA-binding transcription factor activity"/>
    <property type="evidence" value="ECO:0007669"/>
    <property type="project" value="InterPro"/>
</dbReference>
<dbReference type="InterPro" id="IPR007630">
    <property type="entry name" value="RNA_pol_sigma70_r4"/>
</dbReference>
<dbReference type="InterPro" id="IPR000943">
    <property type="entry name" value="RNA_pol_sigma70"/>
</dbReference>